<dbReference type="PaxDb" id="73239-Q7RLM4"/>
<comment type="caution">
    <text evidence="1">The sequence shown here is derived from an EMBL/GenBank/DDBJ whole genome shotgun (WGS) entry which is preliminary data.</text>
</comment>
<evidence type="ECO:0000313" key="2">
    <source>
        <dbReference type="Proteomes" id="UP000008553"/>
    </source>
</evidence>
<feature type="non-terminal residue" evidence="1">
    <location>
        <position position="36"/>
    </location>
</feature>
<reference evidence="1 2" key="1">
    <citation type="journal article" date="2002" name="Nature">
        <title>Genome sequence and comparative analysis of the model rodent malaria parasite Plasmodium yoelii yoelii.</title>
        <authorList>
            <person name="Carlton J.M."/>
            <person name="Angiuoli S.V."/>
            <person name="Suh B.B."/>
            <person name="Kooij T.W."/>
            <person name="Pertea M."/>
            <person name="Silva J.C."/>
            <person name="Ermolaeva M.D."/>
            <person name="Allen J.E."/>
            <person name="Selengut J.D."/>
            <person name="Koo H.L."/>
            <person name="Peterson J.D."/>
            <person name="Pop M."/>
            <person name="Kosack D.S."/>
            <person name="Shumway M.F."/>
            <person name="Bidwell S.L."/>
            <person name="Shallom S.J."/>
            <person name="van Aken S.E."/>
            <person name="Riedmuller S.B."/>
            <person name="Feldblyum T.V."/>
            <person name="Cho J.K."/>
            <person name="Quackenbush J."/>
            <person name="Sedegah M."/>
            <person name="Shoaibi A."/>
            <person name="Cummings L.M."/>
            <person name="Florens L."/>
            <person name="Yates J.R."/>
            <person name="Raine J.D."/>
            <person name="Sinden R.E."/>
            <person name="Harris M.A."/>
            <person name="Cunningham D.A."/>
            <person name="Preiser P.R."/>
            <person name="Bergman L.W."/>
            <person name="Vaidya A.B."/>
            <person name="van Lin L.H."/>
            <person name="Janse C.J."/>
            <person name="Waters A.P."/>
            <person name="Smith H.O."/>
            <person name="White O.R."/>
            <person name="Salzberg S.L."/>
            <person name="Venter J.C."/>
            <person name="Fraser C.M."/>
            <person name="Hoffman S.L."/>
            <person name="Gardner M.J."/>
            <person name="Carucci D.J."/>
        </authorList>
    </citation>
    <scope>NUCLEOTIDE SEQUENCE [LARGE SCALE GENOMIC DNA]</scope>
    <source>
        <strain evidence="1 2">17XNL</strain>
    </source>
</reference>
<accession>Q7RLM4</accession>
<keyword evidence="2" id="KW-1185">Reference proteome</keyword>
<protein>
    <submittedName>
        <fullName evidence="1">Uncharacterized protein</fullName>
    </submittedName>
</protein>
<dbReference type="InParanoid" id="Q7RLM4"/>
<proteinExistence type="predicted"/>
<organism evidence="1 2">
    <name type="scientific">Plasmodium yoelii yoelii</name>
    <dbReference type="NCBI Taxonomy" id="73239"/>
    <lineage>
        <taxon>Eukaryota</taxon>
        <taxon>Sar</taxon>
        <taxon>Alveolata</taxon>
        <taxon>Apicomplexa</taxon>
        <taxon>Aconoidasida</taxon>
        <taxon>Haemosporida</taxon>
        <taxon>Plasmodiidae</taxon>
        <taxon>Plasmodium</taxon>
        <taxon>Plasmodium (Vinckeia)</taxon>
    </lineage>
</organism>
<dbReference type="AlphaFoldDB" id="Q7RLM4"/>
<name>Q7RLM4_PLAYO</name>
<sequence>MQDEKQHFLKIVKRMNILIFSRYRIGFYLHFTFYLT</sequence>
<gene>
    <name evidence="1" type="ORF">PY02516</name>
</gene>
<evidence type="ECO:0000313" key="1">
    <source>
        <dbReference type="EMBL" id="EAA21966.1"/>
    </source>
</evidence>
<dbReference type="Proteomes" id="UP000008553">
    <property type="component" value="Unassembled WGS sequence"/>
</dbReference>
<dbReference type="EMBL" id="AABL01000688">
    <property type="protein sequence ID" value="EAA21966.1"/>
    <property type="molecule type" value="Genomic_DNA"/>
</dbReference>